<dbReference type="EMBL" id="JAFKOQ010000002">
    <property type="protein sequence ID" value="MBN8121147.1"/>
    <property type="molecule type" value="Genomic_DNA"/>
</dbReference>
<comment type="caution">
    <text evidence="1">The sequence shown here is derived from an EMBL/GenBank/DDBJ whole genome shotgun (WGS) entry which is preliminary data.</text>
</comment>
<reference evidence="1" key="1">
    <citation type="submission" date="2021-03" db="EMBL/GenBank/DDBJ databases">
        <title>Study of the foodborne Vibrio vulnificus isolates from China.</title>
        <authorList>
            <person name="Zheng Z."/>
            <person name="Ye L."/>
        </authorList>
    </citation>
    <scope>NUCLEOTIDE SEQUENCE</scope>
    <source>
        <strain evidence="1">Vv1582</strain>
    </source>
</reference>
<dbReference type="InterPro" id="IPR047666">
    <property type="entry name" value="ANR_neg_reg"/>
</dbReference>
<protein>
    <submittedName>
        <fullName evidence="1">ANR family transcriptional regulator</fullName>
    </submittedName>
</protein>
<dbReference type="RefSeq" id="WP_039536491.1">
    <property type="nucleotide sequence ID" value="NZ_JADDMP010000002.1"/>
</dbReference>
<sequence length="63" mass="7268">MTLYREMADAAAEMERNKNYSGARVMWLEAAECARNQDNSKWAQSRFAFCSARLGEKKHALPR</sequence>
<evidence type="ECO:0000313" key="1">
    <source>
        <dbReference type="EMBL" id="MBN8121147.1"/>
    </source>
</evidence>
<dbReference type="NCBIfam" id="NF033650">
    <property type="entry name" value="ANR_neg_reg"/>
    <property type="match status" value="1"/>
</dbReference>
<dbReference type="AlphaFoldDB" id="A0AAW4HAX9"/>
<gene>
    <name evidence="1" type="ORF">J0J18_05345</name>
</gene>
<proteinExistence type="predicted"/>
<organism evidence="1 2">
    <name type="scientific">Vibrio vulnificus</name>
    <dbReference type="NCBI Taxonomy" id="672"/>
    <lineage>
        <taxon>Bacteria</taxon>
        <taxon>Pseudomonadati</taxon>
        <taxon>Pseudomonadota</taxon>
        <taxon>Gammaproteobacteria</taxon>
        <taxon>Vibrionales</taxon>
        <taxon>Vibrionaceae</taxon>
        <taxon>Vibrio</taxon>
    </lineage>
</organism>
<accession>A0AAW4HAX9</accession>
<evidence type="ECO:0000313" key="2">
    <source>
        <dbReference type="Proteomes" id="UP000664056"/>
    </source>
</evidence>
<dbReference type="Proteomes" id="UP000664056">
    <property type="component" value="Unassembled WGS sequence"/>
</dbReference>
<name>A0AAW4HAX9_VIBVL</name>